<sequence length="57" mass="6908">MKSAIFQKLLITGECAVMLCHREYQMKNPIPETELQWRMLLWINDKNETIRQQTKTR</sequence>
<gene>
    <name evidence="1" type="ORF">JV46_25760</name>
</gene>
<reference evidence="1 2" key="1">
    <citation type="journal article" date="2014" name="BMC Genomics">
        <title>The genome of the intracellular bacterium of the coastal bivalve, Solemya velum: a blueprint for thriving in and out of symbiosis.</title>
        <authorList>
            <person name="Dmytrenko O."/>
            <person name="Russell S.L."/>
            <person name="Loo W.T."/>
            <person name="Fontanez K.M."/>
            <person name="Liao L."/>
            <person name="Roeselers G."/>
            <person name="Sharma R."/>
            <person name="Stewart F.J."/>
            <person name="Newton I.L."/>
            <person name="Woyke T."/>
            <person name="Wu D."/>
            <person name="Lang J.M."/>
            <person name="Eisen J.A."/>
            <person name="Cavanaugh C.M."/>
        </authorList>
    </citation>
    <scope>NUCLEOTIDE SEQUENCE [LARGE SCALE GENOMIC DNA]</scope>
    <source>
        <strain evidence="1 2">WH</strain>
    </source>
</reference>
<name>A0A0B0H9K2_SOVGS</name>
<dbReference type="AlphaFoldDB" id="A0A0B0H9K2"/>
<evidence type="ECO:0000313" key="2">
    <source>
        <dbReference type="Proteomes" id="UP000030856"/>
    </source>
</evidence>
<dbReference type="EMBL" id="JRAA01000003">
    <property type="protein sequence ID" value="KHF24554.1"/>
    <property type="molecule type" value="Genomic_DNA"/>
</dbReference>
<protein>
    <submittedName>
        <fullName evidence="1">Uncharacterized protein</fullName>
    </submittedName>
</protein>
<dbReference type="Proteomes" id="UP000030856">
    <property type="component" value="Unassembled WGS sequence"/>
</dbReference>
<keyword evidence="2" id="KW-1185">Reference proteome</keyword>
<organism evidence="1 2">
    <name type="scientific">Solemya velum gill symbiont</name>
    <dbReference type="NCBI Taxonomy" id="2340"/>
    <lineage>
        <taxon>Bacteria</taxon>
        <taxon>Pseudomonadati</taxon>
        <taxon>Pseudomonadota</taxon>
        <taxon>Gammaproteobacteria</taxon>
        <taxon>sulfur-oxidizing symbionts</taxon>
    </lineage>
</organism>
<evidence type="ECO:0000313" key="1">
    <source>
        <dbReference type="EMBL" id="KHF24554.1"/>
    </source>
</evidence>
<proteinExistence type="predicted"/>
<comment type="caution">
    <text evidence="1">The sequence shown here is derived from an EMBL/GenBank/DDBJ whole genome shotgun (WGS) entry which is preliminary data.</text>
</comment>
<accession>A0A0B0H9K2</accession>